<proteinExistence type="predicted"/>
<dbReference type="AlphaFoldDB" id="A0A1C7M8D9"/>
<name>A0A1C7M8D9_GRIFR</name>
<evidence type="ECO:0000313" key="1">
    <source>
        <dbReference type="EMBL" id="OBZ72646.1"/>
    </source>
</evidence>
<comment type="caution">
    <text evidence="1">The sequence shown here is derived from an EMBL/GenBank/DDBJ whole genome shotgun (WGS) entry which is preliminary data.</text>
</comment>
<gene>
    <name evidence="1" type="ORF">A0H81_07912</name>
</gene>
<dbReference type="EMBL" id="LUGG01000009">
    <property type="protein sequence ID" value="OBZ72646.1"/>
    <property type="molecule type" value="Genomic_DNA"/>
</dbReference>
<protein>
    <submittedName>
        <fullName evidence="1">Uncharacterized protein</fullName>
    </submittedName>
</protein>
<keyword evidence="2" id="KW-1185">Reference proteome</keyword>
<sequence length="206" mass="23324">MDGYNISISFGKNKIQVIAGGFRVATDEQAFDIRYSKCTQIIDCAQMLLESDFLKAPLADDEWRTQIGSDNVQYLLRLRRRLERITRYRTGAEYFVRHGMSLFTKVTPSAQRVNIGLQWVGNVPEPGGPPFTLREHFRRGKRYKTMDYVPVKVAASPVHIHPEVALMSAKTSMLEFLVLDAGLPDKLRELCGTINTNGSHNETFGI</sequence>
<dbReference type="Proteomes" id="UP000092993">
    <property type="component" value="Unassembled WGS sequence"/>
</dbReference>
<dbReference type="OrthoDB" id="2867883at2759"/>
<organism evidence="1 2">
    <name type="scientific">Grifola frondosa</name>
    <name type="common">Maitake</name>
    <name type="synonym">Polyporus frondosus</name>
    <dbReference type="NCBI Taxonomy" id="5627"/>
    <lineage>
        <taxon>Eukaryota</taxon>
        <taxon>Fungi</taxon>
        <taxon>Dikarya</taxon>
        <taxon>Basidiomycota</taxon>
        <taxon>Agaricomycotina</taxon>
        <taxon>Agaricomycetes</taxon>
        <taxon>Polyporales</taxon>
        <taxon>Grifolaceae</taxon>
        <taxon>Grifola</taxon>
    </lineage>
</organism>
<accession>A0A1C7M8D9</accession>
<evidence type="ECO:0000313" key="2">
    <source>
        <dbReference type="Proteomes" id="UP000092993"/>
    </source>
</evidence>
<reference evidence="1 2" key="1">
    <citation type="submission" date="2016-03" db="EMBL/GenBank/DDBJ databases">
        <title>Whole genome sequencing of Grifola frondosa 9006-11.</title>
        <authorList>
            <person name="Min B."/>
            <person name="Park H."/>
            <person name="Kim J.-G."/>
            <person name="Cho H."/>
            <person name="Oh Y.-L."/>
            <person name="Kong W.-S."/>
            <person name="Choi I.-G."/>
        </authorList>
    </citation>
    <scope>NUCLEOTIDE SEQUENCE [LARGE SCALE GENOMIC DNA]</scope>
    <source>
        <strain evidence="1 2">9006-11</strain>
    </source>
</reference>